<dbReference type="PATRIC" id="fig|68170.10.peg.8994"/>
<dbReference type="SUPFAM" id="SSF52540">
    <property type="entry name" value="P-loop containing nucleoside triphosphate hydrolases"/>
    <property type="match status" value="1"/>
</dbReference>
<gene>
    <name evidence="2" type="ORF">UK23_08715</name>
</gene>
<dbReference type="InterPro" id="IPR027417">
    <property type="entry name" value="P-loop_NTPase"/>
</dbReference>
<accession>A0A0F0H866</accession>
<dbReference type="InterPro" id="IPR003593">
    <property type="entry name" value="AAA+_ATPase"/>
</dbReference>
<proteinExistence type="predicted"/>
<name>A0A0F0H866_LENAE</name>
<dbReference type="SMART" id="SM00382">
    <property type="entry name" value="AAA"/>
    <property type="match status" value="1"/>
</dbReference>
<dbReference type="AlphaFoldDB" id="A0A0F0H866"/>
<protein>
    <recommendedName>
        <fullName evidence="1">AAA+ ATPase domain-containing protein</fullName>
    </recommendedName>
</protein>
<dbReference type="InterPro" id="IPR018647">
    <property type="entry name" value="SLFN_3-like_DNA/RNA_helicase"/>
</dbReference>
<dbReference type="Gene3D" id="3.40.50.300">
    <property type="entry name" value="P-loop containing nucleotide triphosphate hydrolases"/>
    <property type="match status" value="1"/>
</dbReference>
<keyword evidence="3" id="KW-1185">Reference proteome</keyword>
<dbReference type="EMBL" id="JYJG01000045">
    <property type="protein sequence ID" value="KJK51046.1"/>
    <property type="molecule type" value="Genomic_DNA"/>
</dbReference>
<dbReference type="Proteomes" id="UP000033393">
    <property type="component" value="Unassembled WGS sequence"/>
</dbReference>
<comment type="caution">
    <text evidence="2">The sequence shown here is derived from an EMBL/GenBank/DDBJ whole genome shotgun (WGS) entry which is preliminary data.</text>
</comment>
<dbReference type="OrthoDB" id="3193269at2"/>
<evidence type="ECO:0000313" key="3">
    <source>
        <dbReference type="Proteomes" id="UP000033393"/>
    </source>
</evidence>
<organism evidence="2 3">
    <name type="scientific">Lentzea aerocolonigenes</name>
    <name type="common">Lechevalieria aerocolonigenes</name>
    <name type="synonym">Saccharothrix aerocolonigenes</name>
    <dbReference type="NCBI Taxonomy" id="68170"/>
    <lineage>
        <taxon>Bacteria</taxon>
        <taxon>Bacillati</taxon>
        <taxon>Actinomycetota</taxon>
        <taxon>Actinomycetes</taxon>
        <taxon>Pseudonocardiales</taxon>
        <taxon>Pseudonocardiaceae</taxon>
        <taxon>Lentzea</taxon>
    </lineage>
</organism>
<evidence type="ECO:0000313" key="2">
    <source>
        <dbReference type="EMBL" id="KJK51046.1"/>
    </source>
</evidence>
<dbReference type="RefSeq" id="WP_045310881.1">
    <property type="nucleotide sequence ID" value="NZ_JYJG01000045.1"/>
</dbReference>
<evidence type="ECO:0000259" key="1">
    <source>
        <dbReference type="SMART" id="SM00382"/>
    </source>
</evidence>
<dbReference type="Pfam" id="PF09848">
    <property type="entry name" value="SLFN-g3_helicase"/>
    <property type="match status" value="1"/>
</dbReference>
<reference evidence="2 3" key="1">
    <citation type="submission" date="2015-02" db="EMBL/GenBank/DDBJ databases">
        <authorList>
            <person name="Ju K.-S."/>
            <person name="Doroghazi J.R."/>
            <person name="Metcalf W."/>
        </authorList>
    </citation>
    <scope>NUCLEOTIDE SEQUENCE [LARGE SCALE GENOMIC DNA]</scope>
    <source>
        <strain evidence="2 3">NRRL B-16140</strain>
    </source>
</reference>
<feature type="domain" description="AAA+ ATPase" evidence="1">
    <location>
        <begin position="262"/>
        <end position="462"/>
    </location>
</feature>
<sequence>MPLVQGDVASLLEESLEEKLHLRLAKAYRSKHFRKAGDSERDSWLHSLKALLTVLHEAGLDDCEVLLEHALPRSSLRVDAVVCGHSPRSGRPSFVLVELKQWSTVHTVEGGLVRLREHDQLRQHPAAQVRGYCHYMHRAVPALAEEKELVSGLAYLHNARRGKVQELLGQAPEDHWGRMYTLDDRGELVRRLNDLLDAGRTREENLAATRRLLGYPARPSARLLEIARDSISKRELLPLVDQQRAAYEMVEDALVKAFEGSRKKVFIVVGGPGSGKSAIALSLLGRLDALGMDGYHSTGSKSFTKTMRRYVDPDDERVGEMFKYNNDFGSDRLHGLDLVISDEAQRLREASTPSGSYPQARQAGESQIKELISAARVPVFLLDENQRVRKFEVGSVEEISRIARRLDCQPEVIHLRGQFRCGGSDAYDRWVDCLLGIADEPPVKWSSLASADQFQVHVANDPFEMQNWIKARKRPDDTGRLTAGFCWPWPKGRRARYEDIRIGGWGRYWNYQEASKHGPHHDYWATDPRGVSQIGCIYTAQGFEYDWAGVIFGPDLVWRDDRWVAQPEHSFDPGVRDAGSQFHPLVRNAYRVLLTRGMRGVTMFSVDEKTQEHLRVMVG</sequence>